<dbReference type="RefSeq" id="WP_131483381.1">
    <property type="nucleotide sequence ID" value="NZ_SJDL01000036.1"/>
</dbReference>
<sequence length="119" mass="12968">MAIFDIHRVFRAPILACWITAIGTGVPVWADAAPRKASSTSEAPVALTVEGISVQADDDYPRVLNILPWQPPSISRRNREPLRLAPDGLLDPVDPYALKRHGAFRRTLDPLGEPLGAGH</sequence>
<protein>
    <submittedName>
        <fullName evidence="1">Uncharacterized protein</fullName>
    </submittedName>
</protein>
<evidence type="ECO:0000313" key="1">
    <source>
        <dbReference type="EMBL" id="TBW50155.1"/>
    </source>
</evidence>
<accession>A0ABY1ZFU1</accession>
<keyword evidence="2" id="KW-1185">Reference proteome</keyword>
<organism evidence="1 2">
    <name type="scientific">Marinobacter halodurans</name>
    <dbReference type="NCBI Taxonomy" id="2528979"/>
    <lineage>
        <taxon>Bacteria</taxon>
        <taxon>Pseudomonadati</taxon>
        <taxon>Pseudomonadota</taxon>
        <taxon>Gammaproteobacteria</taxon>
        <taxon>Pseudomonadales</taxon>
        <taxon>Marinobacteraceae</taxon>
        <taxon>Marinobacter</taxon>
    </lineage>
</organism>
<dbReference type="Proteomes" id="UP000313645">
    <property type="component" value="Unassembled WGS sequence"/>
</dbReference>
<dbReference type="EMBL" id="SJDL01000036">
    <property type="protein sequence ID" value="TBW50155.1"/>
    <property type="molecule type" value="Genomic_DNA"/>
</dbReference>
<comment type="caution">
    <text evidence="1">The sequence shown here is derived from an EMBL/GenBank/DDBJ whole genome shotgun (WGS) entry which is preliminary data.</text>
</comment>
<reference evidence="1 2" key="1">
    <citation type="submission" date="2019-02" db="EMBL/GenBank/DDBJ databases">
        <title>Marinobacter halodurans sp. nov., a marine bacterium isolated from sea tidal flat.</title>
        <authorList>
            <person name="Yoo Y."/>
            <person name="Lee D.W."/>
            <person name="Kim B.S."/>
            <person name="Kim J.-J."/>
        </authorList>
    </citation>
    <scope>NUCLEOTIDE SEQUENCE [LARGE SCALE GENOMIC DNA]</scope>
    <source>
        <strain evidence="1 2">YJ-S3-2</strain>
    </source>
</reference>
<name>A0ABY1ZFU1_9GAMM</name>
<evidence type="ECO:0000313" key="2">
    <source>
        <dbReference type="Proteomes" id="UP000313645"/>
    </source>
</evidence>
<gene>
    <name evidence="1" type="ORF">EZI54_18575</name>
</gene>
<proteinExistence type="predicted"/>